<dbReference type="Gramene" id="TVU06636">
    <property type="protein sequence ID" value="TVU06636"/>
    <property type="gene ID" value="EJB05_49860"/>
</dbReference>
<dbReference type="InterPro" id="IPR038005">
    <property type="entry name" value="RX-like_CC"/>
</dbReference>
<keyword evidence="9" id="KW-1185">Reference proteome</keyword>
<evidence type="ECO:0000313" key="9">
    <source>
        <dbReference type="Proteomes" id="UP000324897"/>
    </source>
</evidence>
<feature type="domain" description="Disease resistance N-terminal" evidence="7">
    <location>
        <begin position="11"/>
        <end position="90"/>
    </location>
</feature>
<evidence type="ECO:0000256" key="5">
    <source>
        <dbReference type="ARBA" id="ARBA00022821"/>
    </source>
</evidence>
<protein>
    <recommendedName>
        <fullName evidence="10">Rx N-terminal domain-containing protein</fullName>
    </recommendedName>
</protein>
<dbReference type="OrthoDB" id="996578at2759"/>
<dbReference type="PANTHER" id="PTHR19338:SF45">
    <property type="entry name" value="RX N-TERMINAL DOMAIN-CONTAINING PROTEIN"/>
    <property type="match status" value="1"/>
</dbReference>
<evidence type="ECO:0008006" key="10">
    <source>
        <dbReference type="Google" id="ProtNLM"/>
    </source>
</evidence>
<dbReference type="GO" id="GO:0043531">
    <property type="term" value="F:ADP binding"/>
    <property type="evidence" value="ECO:0007669"/>
    <property type="project" value="InterPro"/>
</dbReference>
<proteinExistence type="inferred from homology"/>
<sequence>MEVLATASEGVMGALADKLKALLRREYDLQSGVRDDVRFLQSELPRMHAFLLDYARCQSSTALVKDWAREVQELAYDAEDAVDDFTHRVDVPAPVGIPAMVKHFLSTLMARRQIAEQLRDLRARALEVSERRKRYDLTVPFDAPSPTPELPPTSYAEMATNLVGVDGPRDEVIAKLMSDRTLTETEYASGRRVASMVGFAGVGKTTLAMSVYESLECQFQCGAFITVSRKFDDRKVLKDMLQQVIISSGGSSIPDPAMAGVETWEVRQLVGKLRDKLKD</sequence>
<dbReference type="GO" id="GO:0006952">
    <property type="term" value="P:defense response"/>
    <property type="evidence" value="ECO:0007669"/>
    <property type="project" value="UniProtKB-KW"/>
</dbReference>
<reference evidence="8 9" key="1">
    <citation type="journal article" date="2019" name="Sci. Rep.">
        <title>A high-quality genome of Eragrostis curvula grass provides insights into Poaceae evolution and supports new strategies to enhance forage quality.</title>
        <authorList>
            <person name="Carballo J."/>
            <person name="Santos B.A.C.M."/>
            <person name="Zappacosta D."/>
            <person name="Garbus I."/>
            <person name="Selva J.P."/>
            <person name="Gallo C.A."/>
            <person name="Diaz A."/>
            <person name="Albertini E."/>
            <person name="Caccamo M."/>
            <person name="Echenique V."/>
        </authorList>
    </citation>
    <scope>NUCLEOTIDE SEQUENCE [LARGE SCALE GENOMIC DNA]</scope>
    <source>
        <strain evidence="9">cv. Victoria</strain>
        <tissue evidence="8">Leaf</tissue>
    </source>
</reference>
<dbReference type="Pfam" id="PF00931">
    <property type="entry name" value="NB-ARC"/>
    <property type="match status" value="1"/>
</dbReference>
<keyword evidence="2" id="KW-0433">Leucine-rich repeat</keyword>
<comment type="similarity">
    <text evidence="1">Belongs to the disease resistance NB-LRR family.</text>
</comment>
<keyword evidence="4" id="KW-0547">Nucleotide-binding</keyword>
<dbReference type="Proteomes" id="UP000324897">
    <property type="component" value="Unassembled WGS sequence"/>
</dbReference>
<evidence type="ECO:0000313" key="8">
    <source>
        <dbReference type="EMBL" id="TVU06636.1"/>
    </source>
</evidence>
<evidence type="ECO:0000259" key="6">
    <source>
        <dbReference type="Pfam" id="PF00931"/>
    </source>
</evidence>
<dbReference type="Pfam" id="PF18052">
    <property type="entry name" value="Rx_N"/>
    <property type="match status" value="1"/>
</dbReference>
<evidence type="ECO:0000259" key="7">
    <source>
        <dbReference type="Pfam" id="PF18052"/>
    </source>
</evidence>
<evidence type="ECO:0000256" key="3">
    <source>
        <dbReference type="ARBA" id="ARBA00022737"/>
    </source>
</evidence>
<dbReference type="CDD" id="cd14798">
    <property type="entry name" value="RX-CC_like"/>
    <property type="match status" value="1"/>
</dbReference>
<keyword evidence="3" id="KW-0677">Repeat</keyword>
<accession>A0A5J9T5I1</accession>
<comment type="caution">
    <text evidence="8">The sequence shown here is derived from an EMBL/GenBank/DDBJ whole genome shotgun (WGS) entry which is preliminary data.</text>
</comment>
<organism evidence="8 9">
    <name type="scientific">Eragrostis curvula</name>
    <name type="common">weeping love grass</name>
    <dbReference type="NCBI Taxonomy" id="38414"/>
    <lineage>
        <taxon>Eukaryota</taxon>
        <taxon>Viridiplantae</taxon>
        <taxon>Streptophyta</taxon>
        <taxon>Embryophyta</taxon>
        <taxon>Tracheophyta</taxon>
        <taxon>Spermatophyta</taxon>
        <taxon>Magnoliopsida</taxon>
        <taxon>Liliopsida</taxon>
        <taxon>Poales</taxon>
        <taxon>Poaceae</taxon>
        <taxon>PACMAD clade</taxon>
        <taxon>Chloridoideae</taxon>
        <taxon>Eragrostideae</taxon>
        <taxon>Eragrostidinae</taxon>
        <taxon>Eragrostis</taxon>
    </lineage>
</organism>
<dbReference type="Gene3D" id="3.40.50.300">
    <property type="entry name" value="P-loop containing nucleotide triphosphate hydrolases"/>
    <property type="match status" value="1"/>
</dbReference>
<dbReference type="InterPro" id="IPR027417">
    <property type="entry name" value="P-loop_NTPase"/>
</dbReference>
<evidence type="ECO:0000256" key="2">
    <source>
        <dbReference type="ARBA" id="ARBA00022614"/>
    </source>
</evidence>
<dbReference type="Gene3D" id="1.20.5.4130">
    <property type="match status" value="1"/>
</dbReference>
<dbReference type="AlphaFoldDB" id="A0A5J9T5I1"/>
<evidence type="ECO:0000256" key="1">
    <source>
        <dbReference type="ARBA" id="ARBA00008894"/>
    </source>
</evidence>
<name>A0A5J9T5I1_9POAL</name>
<gene>
    <name evidence="8" type="ORF">EJB05_49860</name>
</gene>
<dbReference type="PANTHER" id="PTHR19338">
    <property type="entry name" value="TRANSLOCASE OF INNER MITOCHONDRIAL MEMBRANE 13 HOMOLOG"/>
    <property type="match status" value="1"/>
</dbReference>
<evidence type="ECO:0000256" key="4">
    <source>
        <dbReference type="ARBA" id="ARBA00022741"/>
    </source>
</evidence>
<feature type="domain" description="NB-ARC" evidence="6">
    <location>
        <begin position="189"/>
        <end position="252"/>
    </location>
</feature>
<dbReference type="EMBL" id="RWGY01000051">
    <property type="protein sequence ID" value="TVU06636.1"/>
    <property type="molecule type" value="Genomic_DNA"/>
</dbReference>
<dbReference type="InterPro" id="IPR002182">
    <property type="entry name" value="NB-ARC"/>
</dbReference>
<dbReference type="SUPFAM" id="SSF52540">
    <property type="entry name" value="P-loop containing nucleoside triphosphate hydrolases"/>
    <property type="match status" value="1"/>
</dbReference>
<keyword evidence="5" id="KW-0611">Plant defense</keyword>
<dbReference type="InterPro" id="IPR041118">
    <property type="entry name" value="Rx_N"/>
</dbReference>